<accession>A0ABS4FZY0</accession>
<protein>
    <submittedName>
        <fullName evidence="1">Mg2+ and Co2+ transporter CorA</fullName>
    </submittedName>
</protein>
<dbReference type="Proteomes" id="UP001519271">
    <property type="component" value="Unassembled WGS sequence"/>
</dbReference>
<sequence>MKQELIDAINKDIEDALNEVEGMEESLKEDPTEDMIREKFKSLFDKVVNLEQLLKDEGIL</sequence>
<dbReference type="RefSeq" id="WP_209458034.1">
    <property type="nucleotide sequence ID" value="NZ_JAGGKC010000001.1"/>
</dbReference>
<organism evidence="1 2">
    <name type="scientific">Youngiibacter multivorans</name>
    <dbReference type="NCBI Taxonomy" id="937251"/>
    <lineage>
        <taxon>Bacteria</taxon>
        <taxon>Bacillati</taxon>
        <taxon>Bacillota</taxon>
        <taxon>Clostridia</taxon>
        <taxon>Eubacteriales</taxon>
        <taxon>Clostridiaceae</taxon>
        <taxon>Youngiibacter</taxon>
    </lineage>
</organism>
<dbReference type="EMBL" id="JAGGKC010000001">
    <property type="protein sequence ID" value="MBP1917796.1"/>
    <property type="molecule type" value="Genomic_DNA"/>
</dbReference>
<reference evidence="1 2" key="1">
    <citation type="submission" date="2021-03" db="EMBL/GenBank/DDBJ databases">
        <title>Genomic Encyclopedia of Type Strains, Phase IV (KMG-IV): sequencing the most valuable type-strain genomes for metagenomic binning, comparative biology and taxonomic classification.</title>
        <authorList>
            <person name="Goeker M."/>
        </authorList>
    </citation>
    <scope>NUCLEOTIDE SEQUENCE [LARGE SCALE GENOMIC DNA]</scope>
    <source>
        <strain evidence="1 2">DSM 6139</strain>
    </source>
</reference>
<name>A0ABS4FZY0_9CLOT</name>
<evidence type="ECO:0000313" key="2">
    <source>
        <dbReference type="Proteomes" id="UP001519271"/>
    </source>
</evidence>
<comment type="caution">
    <text evidence="1">The sequence shown here is derived from an EMBL/GenBank/DDBJ whole genome shotgun (WGS) entry which is preliminary data.</text>
</comment>
<gene>
    <name evidence="1" type="ORF">J2Z34_000259</name>
</gene>
<evidence type="ECO:0000313" key="1">
    <source>
        <dbReference type="EMBL" id="MBP1917796.1"/>
    </source>
</evidence>
<proteinExistence type="predicted"/>
<keyword evidence="2" id="KW-1185">Reference proteome</keyword>